<evidence type="ECO:0000313" key="3">
    <source>
        <dbReference type="Proteomes" id="UP001213681"/>
    </source>
</evidence>
<evidence type="ECO:0000256" key="1">
    <source>
        <dbReference type="SAM" id="MobiDB-lite"/>
    </source>
</evidence>
<proteinExistence type="predicted"/>
<feature type="compositionally biased region" description="Polar residues" evidence="1">
    <location>
        <begin position="201"/>
        <end position="216"/>
    </location>
</feature>
<dbReference type="RefSeq" id="XP_056765014.1">
    <property type="nucleotide sequence ID" value="XM_056909310.1"/>
</dbReference>
<organism evidence="2 3">
    <name type="scientific">Penicillium daleae</name>
    <dbReference type="NCBI Taxonomy" id="63821"/>
    <lineage>
        <taxon>Eukaryota</taxon>
        <taxon>Fungi</taxon>
        <taxon>Dikarya</taxon>
        <taxon>Ascomycota</taxon>
        <taxon>Pezizomycotina</taxon>
        <taxon>Eurotiomycetes</taxon>
        <taxon>Eurotiomycetidae</taxon>
        <taxon>Eurotiales</taxon>
        <taxon>Aspergillaceae</taxon>
        <taxon>Penicillium</taxon>
    </lineage>
</organism>
<dbReference type="GeneID" id="81599553"/>
<feature type="region of interest" description="Disordered" evidence="1">
    <location>
        <begin position="198"/>
        <end position="260"/>
    </location>
</feature>
<dbReference type="EMBL" id="JAPVEA010000006">
    <property type="protein sequence ID" value="KAJ5449479.1"/>
    <property type="molecule type" value="Genomic_DNA"/>
</dbReference>
<gene>
    <name evidence="2" type="ORF">N7458_005928</name>
</gene>
<accession>A0AAD6C3T1</accession>
<protein>
    <submittedName>
        <fullName evidence="2">Uncharacterized protein</fullName>
    </submittedName>
</protein>
<reference evidence="2" key="2">
    <citation type="journal article" date="2023" name="IMA Fungus">
        <title>Comparative genomic study of the Penicillium genus elucidates a diverse pangenome and 15 lateral gene transfer events.</title>
        <authorList>
            <person name="Petersen C."/>
            <person name="Sorensen T."/>
            <person name="Nielsen M.R."/>
            <person name="Sondergaard T.E."/>
            <person name="Sorensen J.L."/>
            <person name="Fitzpatrick D.A."/>
            <person name="Frisvad J.C."/>
            <person name="Nielsen K.L."/>
        </authorList>
    </citation>
    <scope>NUCLEOTIDE SEQUENCE</scope>
    <source>
        <strain evidence="2">IBT 16125</strain>
    </source>
</reference>
<reference evidence="2" key="1">
    <citation type="submission" date="2022-12" db="EMBL/GenBank/DDBJ databases">
        <authorList>
            <person name="Petersen C."/>
        </authorList>
    </citation>
    <scope>NUCLEOTIDE SEQUENCE</scope>
    <source>
        <strain evidence="2">IBT 16125</strain>
    </source>
</reference>
<evidence type="ECO:0000313" key="2">
    <source>
        <dbReference type="EMBL" id="KAJ5449479.1"/>
    </source>
</evidence>
<sequence>MTDEGAVAVAYCRCKSFDKLRIIYRYGPPGHSKHEFGPSKAHTKDEIARLPLISSKHKTIFDIQEAGRWLYGFHNIRKVVSVATLTPNPRRKWKPRMTKKGKAIHVFPTILVGILWDQIQPRHQEELLKDGESFIFRGKLMERLNKKDKLSLDDWIRKAANHQDLSYKNWLREKGVTDRDRPPTFFPGADWADALVKTKAKSQSVRTKPNSKNSVLRSEANGSPREENHQSGRKRQRSNSGANSESMKKPRPVSASTEESTKTIDYRSYLSYNMNHFKLTDKMRDEDPEEYQEILDKIEKDWDNYRRIMIKQGYTVAPGGEKPEA</sequence>
<keyword evidence="3" id="KW-1185">Reference proteome</keyword>
<comment type="caution">
    <text evidence="2">The sequence shown here is derived from an EMBL/GenBank/DDBJ whole genome shotgun (WGS) entry which is preliminary data.</text>
</comment>
<name>A0AAD6C3T1_9EURO</name>
<dbReference type="Proteomes" id="UP001213681">
    <property type="component" value="Unassembled WGS sequence"/>
</dbReference>
<dbReference type="AlphaFoldDB" id="A0AAD6C3T1"/>